<protein>
    <recommendedName>
        <fullName evidence="2">DUF4314 domain-containing protein</fullName>
    </recommendedName>
</protein>
<accession>A0A6J5LBF1</accession>
<gene>
    <name evidence="1" type="ORF">UFOVP117_305</name>
</gene>
<organism evidence="1">
    <name type="scientific">uncultured Caudovirales phage</name>
    <dbReference type="NCBI Taxonomy" id="2100421"/>
    <lineage>
        <taxon>Viruses</taxon>
        <taxon>Duplodnaviria</taxon>
        <taxon>Heunggongvirae</taxon>
        <taxon>Uroviricota</taxon>
        <taxon>Caudoviricetes</taxon>
        <taxon>Peduoviridae</taxon>
        <taxon>Maltschvirus</taxon>
        <taxon>Maltschvirus maltsch</taxon>
    </lineage>
</organism>
<reference evidence="1" key="1">
    <citation type="submission" date="2020-04" db="EMBL/GenBank/DDBJ databases">
        <authorList>
            <person name="Chiriac C."/>
            <person name="Salcher M."/>
            <person name="Ghai R."/>
            <person name="Kavagutti S V."/>
        </authorList>
    </citation>
    <scope>NUCLEOTIDE SEQUENCE</scope>
</reference>
<proteinExistence type="predicted"/>
<dbReference type="EMBL" id="LR796235">
    <property type="protein sequence ID" value="CAB4130200.1"/>
    <property type="molecule type" value="Genomic_DNA"/>
</dbReference>
<sequence length="200" mass="23468">MSKKLNPELKPDDRIVIIELLGEPQLSFGDRGTVKGIQKGPGFVQYVVKWDNGSSLYLLDEDKWMYESEFDEMRERKMKKNIQENQSTDLTLHSLLVKHFNMLYLKKYLNKLRESSVVNMLAAAPYLYMGKERLAHEHKYNDTNEAFDELVEMADKAQGEMVNGVISMIEDENKEVTVERINSYLRRYSPKIISFYSNYF</sequence>
<evidence type="ECO:0000313" key="1">
    <source>
        <dbReference type="EMBL" id="CAB4130200.1"/>
    </source>
</evidence>
<evidence type="ECO:0008006" key="2">
    <source>
        <dbReference type="Google" id="ProtNLM"/>
    </source>
</evidence>
<name>A0A6J5LBF1_9CAUD</name>